<keyword evidence="3" id="KW-0378">Hydrolase</keyword>
<evidence type="ECO:0000313" key="6">
    <source>
        <dbReference type="EMBL" id="BBP00805.1"/>
    </source>
</evidence>
<evidence type="ECO:0000256" key="3">
    <source>
        <dbReference type="ARBA" id="ARBA00022801"/>
    </source>
</evidence>
<keyword evidence="4" id="KW-0862">Zinc</keyword>
<dbReference type="Gene3D" id="2.60.40.2810">
    <property type="match status" value="1"/>
</dbReference>
<protein>
    <recommendedName>
        <fullName evidence="5">Dockerin domain-containing protein</fullName>
    </recommendedName>
</protein>
<dbReference type="GO" id="GO:0006508">
    <property type="term" value="P:proteolysis"/>
    <property type="evidence" value="ECO:0007669"/>
    <property type="project" value="UniProtKB-KW"/>
</dbReference>
<dbReference type="KEGG" id="sniv:SFSGTM_15130"/>
<dbReference type="InterPro" id="IPR001818">
    <property type="entry name" value="Pept_M10_metallopeptidase"/>
</dbReference>
<dbReference type="GO" id="GO:0008270">
    <property type="term" value="F:zinc ion binding"/>
    <property type="evidence" value="ECO:0007669"/>
    <property type="project" value="InterPro"/>
</dbReference>
<dbReference type="Gene3D" id="2.60.40.3440">
    <property type="match status" value="4"/>
</dbReference>
<keyword evidence="7" id="KW-1185">Reference proteome</keyword>
<dbReference type="Proteomes" id="UP000463939">
    <property type="component" value="Chromosome"/>
</dbReference>
<feature type="domain" description="Dockerin" evidence="5">
    <location>
        <begin position="288"/>
        <end position="349"/>
    </location>
</feature>
<dbReference type="SUPFAM" id="SSF53955">
    <property type="entry name" value="Lysozyme-like"/>
    <property type="match status" value="1"/>
</dbReference>
<dbReference type="Gene3D" id="3.40.390.10">
    <property type="entry name" value="Collagenase (Catalytic Domain)"/>
    <property type="match status" value="1"/>
</dbReference>
<reference evidence="7" key="1">
    <citation type="submission" date="2019-11" db="EMBL/GenBank/DDBJ databases">
        <title>Isolation and characterization of a novel species in the genus Sulfuriferula.</title>
        <authorList>
            <person name="Mochizuki J."/>
            <person name="Kojima H."/>
            <person name="Fukui M."/>
        </authorList>
    </citation>
    <scope>NUCLEOTIDE SEQUENCE [LARGE SCALE GENOMIC DNA]</scope>
    <source>
        <strain evidence="7">SGTM</strain>
    </source>
</reference>
<evidence type="ECO:0000313" key="7">
    <source>
        <dbReference type="Proteomes" id="UP000463939"/>
    </source>
</evidence>
<name>A0A809RGW3_9PROT</name>
<keyword evidence="1" id="KW-0645">Protease</keyword>
<dbReference type="GO" id="GO:0000272">
    <property type="term" value="P:polysaccharide catabolic process"/>
    <property type="evidence" value="ECO:0007669"/>
    <property type="project" value="InterPro"/>
</dbReference>
<dbReference type="NCBIfam" id="NF012211">
    <property type="entry name" value="tand_rpt_95"/>
    <property type="match status" value="5"/>
</dbReference>
<organism evidence="6 7">
    <name type="scientific">Sulfuriferula nivalis</name>
    <dbReference type="NCBI Taxonomy" id="2675298"/>
    <lineage>
        <taxon>Bacteria</taxon>
        <taxon>Pseudomonadati</taxon>
        <taxon>Pseudomonadota</taxon>
        <taxon>Betaproteobacteria</taxon>
        <taxon>Nitrosomonadales</taxon>
        <taxon>Sulfuricellaceae</taxon>
        <taxon>Sulfuriferula</taxon>
    </lineage>
</organism>
<dbReference type="Pfam" id="PF02368">
    <property type="entry name" value="Big_2"/>
    <property type="match status" value="1"/>
</dbReference>
<dbReference type="EMBL" id="AP021881">
    <property type="protein sequence ID" value="BBP00805.1"/>
    <property type="molecule type" value="Genomic_DNA"/>
</dbReference>
<sequence>MGKGLLFYITEATHNGWTLSAINVDANGNPMPGQVNLQTEGSKLYDEVTGMPWQPTAFQLTGLDGTQYQLDASGNVNSITFTDGQQWQVGSSGIALVGNDPTQRIDFMRNGAGQITSVTGPVVNTNNTLNPSSDQTIVYEYDRQGRLELARQLGSTGFGTTYGYNTDGSLITAPITANLGEAANWITTGANAVANPTNTWNGTLSSTPVNLSYFVGDSEIASTIKTEGAVGAVILAVQTQGVNVSLNVAGATVLGTSSIGNVTTTLISVTSAGMKLLSLTGTGAGSLSISVAGDMNHDGTVDGTDSALLSSAIAANNPNADLLGNGQIGSADTELLDANYGFAAALAPQAIPQSGALITTHENLTASVSLASVAQDYEGNPIFWTIVGATNGTASISVDGKSLVFNPTAGYTGPATVTLLADDGFAVSSPITVNVNVSAAKLVALHLSDLSSLQPGQSASLHVTADFTDQTGVSLDGSSGYYNVIAQSLAPLGYVGPTVVTMNSAGTVITDLNQGSAMLTVSHTDASGETVQTAEAFNTNSQGNTAFNPDLYPTALTLVPGGTRQIKDVNSIGVANAINLDFPVGTQYVSSDNSIATVDSNGLITGLKAGKVIISVIHLTTDTTGQNIGQSNITLNVQAAQLVDNSGTSAPASIVVSAANGGAVADATGETVLIGAGALAQDTPVSINQVDVNNLQTATGMAAPAASILQTVGAFHLDMGATGTQIPVQLAVPMQGSSALAAGTEVYFFRKGTVLQPDGSTQNTWWLVDNGYVGADGVARTASLPMPGVSVSGDYAVCATLPGVISNPYLSIAGDIGAATGAIMSSVGLGVSFGINAGMATLDIVGIMLSSSSINVSAYHFGVPQFSTITIPPGVPYTLNLGDILPPVAAPNGGSVSSPNITTASVDSSGNLNFTLDNASPGQYVGTLALRAIYSDGTYYQLPNTFAGAAASISVAPPAGIAVGSVSWQVVRLISTSQYTGDGSLTDSPPMEFAGNTVNFTPALYIAATLTRTGINFTNENGAIIGQANLAKDATLLNQLGTNNLDGTYLTGEKVQPVVISDDRTRCYVGGKGVIYEIDTITDQLIATITVPAGKNISSLATYGNLLFIGEGQSWGSGASSDRLLAMDIGVGSSTEYKIVTLQNSGVESSPRGVSGMAISADGSTLVVATPIGENAYGRSESGAAKGNVLVFDLNTFDFATGKIAAPVIAALPGDGISGKSPQTVTATSNPDQFLISDIQDYGRGLATLVITRDGNGTITGAAMNAIHMSQPGDAIKIDRLDIQRAQSAVLVTVGGIQYAIVADDNNPWNDPYFTAMFEVPYFLYPPYGPPIAYGGSVSAKHVAVGGKLGIIQDPFGTPVYLGATLPLAGYGIDNLSVSPDNNVLIGQLNGGYSQPYQSQANPNQSVAWNVNTLIQAAVANYNTGTSLTNHIKVDPSAQQVIPGAGFIAGTFFDDAPSVSFTGNVGDVIEVNPQLQVALDLLQAVGTITSAQAALYSKMTVAQLLLTQATVVTDRMATLSNFTIDPNSLNSSFKILLDPNTGKPIQGPNFKGTQAGLGADFYVVPVINSNDEQTLLAGGVLNPKSGQINFTYNDNKLSKSDLPYLAKITANDYTKKAGVEFMGDRPLSDPGYSKITAAPGTALFIDEEEQRLKYLGYDPAVFTAGESAYSIDGKSSNPQFQIALSSFKNVLNSTAVLSSATASDTDVLNWLNAYNAPHWMQFFANTATGHAATNNQLSGWTNLQTDNVKKDVFGVSWVYDLMIAAQNAAKAQNDLADAAAIAAHKPVSRHYPLLFNGTGPTGTQLNLGINTAYISKPNQDKVNGKDVVLGLAPDKVPPSVITGPANIQDYKNNLWNLSNAQSLAGLLLNPDVANHYNPTTNTFGNAPDNTSGANQQNQALLDFLTVYSATKKDGSWDSLKISSTTDPVQQATIRAALFGDGSKSGGLIDSKNILLGGMATAIGSQMTAKSLGLLMGNQLSDADYAKWVKPLQQAMTEFNINTPQRIAAFLAQVKQESGGLTSLEELDGQYGVAVLLAKYHGAFYPDKNNAADRLANPNKSGNTVVKQLLTGNPADTGNIVLTDKQATFLNLKAFVKNVLKRTDLDNVSMNGNSVIYTGTTNSAGDAKVKLPTQALKNLFFDRYLSEDVGNGVAGNGTLADHKAHNWKGRGIIQVTQQTNYEKFALYIATNHPELVASSTGKTVLQIQQLLMDNTKQITDIANNPNAYMLSALSGAWFWGSNVNMAGHSLNKEADKLTATPANDATAFRKVSAGIATDSGSFGARFDWYAKIIMPLAQDGGNPYESMQQVLQRLGINSTNAAGYEKQFGINLNVSTRQPIVDAPHLLMADGAANPPDSLAASITDPALPAMQSLLAQAQSELNLQPGKFAMLIPDMPAAPPQTSPIVMIAQTNQTQDSTKKAERVLGICSVIDNEERTGKNGEIYPNTQELFPVGNAGDYLLNYEHRNYPSTEDINSAKVTILKGPKYGTFISEALPIGGVYIYSPNAGYVGKDSVEVLIEIKGIKVKVHYFIHVLEYGEKDAYDANCTEMPAGGYGEWKISTDANGNSVLAAVNYLPSLDNSAPVTGTATLATILGTSLSSSLDANTSGVTLNIADLAGGAVGQTTGTSITLDTNAAGYGWYVDPNPAANTDFLPTSNPDVWMAKAGSAAAGKMDMLSVLLHEYGHALGLDHSANPNDFMAPDLQPGERRLPSAAELAQLSQFATQLASGNSTPNNPTSPTLPVGAALSALLIGRLRRTDYGAWSPVIDNVQIPAPIPKLELAINPTLVGLGSPVGWTTQGKVTTDSTGTATLKNSTNADAQLSQAFNITSQDHYIEFTVANGLQQTGTGPADAFEVALDNAVTGTALVGTDGLTNSDSLLNIQADGTTHTASSVYKSVNADGTTTYVIDLQSALGSGAVTSAPAALSFDLIGFGNSQSQVSIRDIQLLQTPLALNEKLSTNEDAAVNINPLAANPIAAGTTPQLNITQQPANGMLTQNADGSYAFVPNTHFFGTDSFQYSYTVNGQTSNVATVNITVNEVAYPPVGANSSAAATAGKPYTFDPLAGAADINGNAMTAVLDTPPANGTIAQNADGTWTYTASASYVGPDSMVYHIADGQANSTPITASFTVQPAHHAPVASDSVVQLQENGSLLINLANYGVDEDGNPMTGSVTAQPINGTLTQNTDGTYTYTPAAGYYGHDSLNFVLSDAYLSSQQATLTLDVTPVLANSSLSLNEAGSILFNPTASQNPSAPLTASVIAQPANGTILVNADGTWTYTPKVPFYGVDSFSYQVNDGTDNSNVATVNLSIVHPAPVLANSSATLNEDASLNLNLTANVVDVPGYTLSTQIGTQPAHGIVTQNADGTWTYTPKQYFFGTDTFTYAVSDGVASSNLATVQLTVNKIEIAPTAANSVVTGTENTPLVLTWGNFAVNDVNGDPVSIVISALPAAGQLQSLQADGSWAAVAVGATFNQAAIDAGSLRFVPEQYASGGPGYSLVGDGNMHQTYAAFGYTATDGILNSNAALVNINITAVATAPTLALGPLSATRQLFDTSWEDAPGSTTNLQPVLVKGSVLDGWSLITQHHQHWKHRGGFEMWTSGDKMKAANGQTYAVSAAAGDGSKFLELSGANDETHSQTLGISRQVSTVAGDTYALSFDLAGQPGFDAGAASISILLDGKQIASFDPTSPDAALNWQHANISFVGNGSPQTISIVTTHSCGDDRAAGTMLDNIALSQIQPLDTGNQGNSIALQSIKAALIDTDGSETLQLALSGMPMGSILTDGTNSYTTTAAQPVANITGWNTGTLSITPPADYNGTLTLQITATAAESVGGSTASVSQNLTVAVDAIAQTPTLTLSPPTDSVSRSLISTSWEDVNNTGSGATVITNTQLDGWRILPVAGKMKAAFEVWRNGDLMSNAQGKTQSVQDASSAGQQWLGLTNGVGTRYQSPGIAQSINTIAGAQYTFSLDYAGQLGLTSANTQIGVYLDGQLLGNYSNTSINSLNWQTLNYSFKGDGATHTLSVQLINGTNTSTARGAMIDALSLIETLPQSASTIYGFTGSPITLPQISDQLTANDPGQLITTLQGLPAGTVVSDGKNSVTIKGDDTAFNITGWNLNSLTLTVSTNQQAGEGEDNNNCTTLNLQVVATSVESANGSMASITKNITVQLLSGKACVTPVGVNPYVSYINNPSSTQILKPQSNQIIVASGLVPVSSRYAMTDPMQQWSTFIDLNNDTDSEPDQDRIKPVLDWRANPEDFIFDDGEGDRKDARSSWLTGFLGADKTTGQDAATLCNLSVSLNKDGSKSL</sequence>
<evidence type="ECO:0000256" key="1">
    <source>
        <dbReference type="ARBA" id="ARBA00022670"/>
    </source>
</evidence>
<dbReference type="InterPro" id="IPR024079">
    <property type="entry name" value="MetalloPept_cat_dom_sf"/>
</dbReference>
<dbReference type="Gene3D" id="2.60.40.1080">
    <property type="match status" value="1"/>
</dbReference>
<dbReference type="PROSITE" id="PS51766">
    <property type="entry name" value="DOCKERIN"/>
    <property type="match status" value="1"/>
</dbReference>
<dbReference type="InterPro" id="IPR008964">
    <property type="entry name" value="Invasin/intimin_cell_adhesion"/>
</dbReference>
<keyword evidence="2" id="KW-0479">Metal-binding</keyword>
<dbReference type="SUPFAM" id="SSF55486">
    <property type="entry name" value="Metalloproteases ('zincins'), catalytic domain"/>
    <property type="match status" value="1"/>
</dbReference>
<evidence type="ECO:0000256" key="2">
    <source>
        <dbReference type="ARBA" id="ARBA00022723"/>
    </source>
</evidence>
<dbReference type="Pfam" id="PF17892">
    <property type="entry name" value="Cadherin_5"/>
    <property type="match status" value="1"/>
</dbReference>
<dbReference type="GO" id="GO:0004222">
    <property type="term" value="F:metalloendopeptidase activity"/>
    <property type="evidence" value="ECO:0007669"/>
    <property type="project" value="InterPro"/>
</dbReference>
<dbReference type="SUPFAM" id="SSF75011">
    <property type="entry name" value="3-carboxy-cis,cis-mucoante lactonizing enzyme"/>
    <property type="match status" value="1"/>
</dbReference>
<dbReference type="GO" id="GO:0031012">
    <property type="term" value="C:extracellular matrix"/>
    <property type="evidence" value="ECO:0007669"/>
    <property type="project" value="InterPro"/>
</dbReference>
<dbReference type="Pfam" id="PF17963">
    <property type="entry name" value="Big_9"/>
    <property type="match status" value="5"/>
</dbReference>
<dbReference type="InterPro" id="IPR023346">
    <property type="entry name" value="Lysozyme-like_dom_sf"/>
</dbReference>
<dbReference type="InterPro" id="IPR041690">
    <property type="entry name" value="Cadherin_5"/>
</dbReference>
<evidence type="ECO:0000256" key="4">
    <source>
        <dbReference type="ARBA" id="ARBA00022833"/>
    </source>
</evidence>
<dbReference type="Gene3D" id="1.10.530.10">
    <property type="match status" value="1"/>
</dbReference>
<dbReference type="Gene3D" id="2.60.120.260">
    <property type="entry name" value="Galactose-binding domain-like"/>
    <property type="match status" value="1"/>
</dbReference>
<dbReference type="InterPro" id="IPR003343">
    <property type="entry name" value="Big_2"/>
</dbReference>
<evidence type="ECO:0000259" key="5">
    <source>
        <dbReference type="PROSITE" id="PS51766"/>
    </source>
</evidence>
<dbReference type="Pfam" id="PF00413">
    <property type="entry name" value="Peptidase_M10"/>
    <property type="match status" value="1"/>
</dbReference>
<gene>
    <name evidence="6" type="ORF">SFSGTM_15130</name>
</gene>
<dbReference type="InterPro" id="IPR016134">
    <property type="entry name" value="Dockerin_dom"/>
</dbReference>
<accession>A0A809RGW3</accession>
<dbReference type="SUPFAM" id="SSF49373">
    <property type="entry name" value="Invasin/intimin cell-adhesion fragments"/>
    <property type="match status" value="1"/>
</dbReference>
<proteinExistence type="predicted"/>